<accession>A0ABQ5NTL4</accession>
<dbReference type="EMBL" id="BSBI01000002">
    <property type="protein sequence ID" value="GLF93700.1"/>
    <property type="molecule type" value="Genomic_DNA"/>
</dbReference>
<evidence type="ECO:0000313" key="2">
    <source>
        <dbReference type="EMBL" id="GLF93700.1"/>
    </source>
</evidence>
<protein>
    <submittedName>
        <fullName evidence="2">Peptidase inhibitor family I36 protein</fullName>
    </submittedName>
</protein>
<proteinExistence type="predicted"/>
<sequence length="123" mass="13343">MRRIALLTAALALATPLTTASPARAAGTVTTFAGSHCPPASLCLYRDYDFTGGGIALTADTYVGRLGDHGFNDQMSSWSNDTGLVCDWWEHADRGRPIHDMRPGYRVNVLPRENDTASAVECW</sequence>
<keyword evidence="3" id="KW-1185">Reference proteome</keyword>
<evidence type="ECO:0000256" key="1">
    <source>
        <dbReference type="SAM" id="SignalP"/>
    </source>
</evidence>
<feature type="chain" id="PRO_5045750627" evidence="1">
    <location>
        <begin position="26"/>
        <end position="123"/>
    </location>
</feature>
<keyword evidence="1" id="KW-0732">Signal</keyword>
<comment type="caution">
    <text evidence="2">The sequence shown here is derived from an EMBL/GenBank/DDBJ whole genome shotgun (WGS) entry which is preliminary data.</text>
</comment>
<dbReference type="Pfam" id="PF03995">
    <property type="entry name" value="Inhibitor_I36"/>
    <property type="match status" value="1"/>
</dbReference>
<name>A0ABQ5NTL4_9ACTN</name>
<gene>
    <name evidence="2" type="ORF">SYYSPA8_05405</name>
</gene>
<dbReference type="Gene3D" id="2.60.20.10">
    <property type="entry name" value="Crystallins"/>
    <property type="match status" value="1"/>
</dbReference>
<reference evidence="2 3" key="1">
    <citation type="submission" date="2022-10" db="EMBL/GenBank/DDBJ databases">
        <title>Draft genome sequence of Streptomyces sp. YSPA8.</title>
        <authorList>
            <person name="Moriuchi R."/>
            <person name="Dohra H."/>
            <person name="Yamamura H."/>
            <person name="Kodani S."/>
        </authorList>
    </citation>
    <scope>NUCLEOTIDE SEQUENCE [LARGE SCALE GENOMIC DNA]</scope>
    <source>
        <strain evidence="2 3">YSPA8</strain>
    </source>
</reference>
<feature type="signal peptide" evidence="1">
    <location>
        <begin position="1"/>
        <end position="25"/>
    </location>
</feature>
<dbReference type="RefSeq" id="WP_323445795.1">
    <property type="nucleotide sequence ID" value="NZ_BSBI01000002.1"/>
</dbReference>
<dbReference type="Proteomes" id="UP001291653">
    <property type="component" value="Unassembled WGS sequence"/>
</dbReference>
<evidence type="ECO:0000313" key="3">
    <source>
        <dbReference type="Proteomes" id="UP001291653"/>
    </source>
</evidence>
<organism evidence="2 3">
    <name type="scientific">Streptomyces yaizuensis</name>
    <dbReference type="NCBI Taxonomy" id="2989713"/>
    <lineage>
        <taxon>Bacteria</taxon>
        <taxon>Bacillati</taxon>
        <taxon>Actinomycetota</taxon>
        <taxon>Actinomycetes</taxon>
        <taxon>Kitasatosporales</taxon>
        <taxon>Streptomycetaceae</taxon>
        <taxon>Streptomyces</taxon>
    </lineage>
</organism>